<proteinExistence type="inferred from homology"/>
<gene>
    <name evidence="8" type="primary">LOC102206028</name>
</gene>
<keyword evidence="3" id="KW-0202">Cytokine</keyword>
<comment type="subcellular location">
    <subcellularLocation>
        <location evidence="1">Membrane</location>
    </subcellularLocation>
</comment>
<dbReference type="PANTHER" id="PTHR11471">
    <property type="entry name" value="TUMOR NECROSIS FACTOR FAMILY MEMBER"/>
    <property type="match status" value="1"/>
</dbReference>
<evidence type="ECO:0000313" key="7">
    <source>
        <dbReference type="Proteomes" id="UP000695023"/>
    </source>
</evidence>
<dbReference type="GO" id="GO:0005125">
    <property type="term" value="F:cytokine activity"/>
    <property type="evidence" value="ECO:0007669"/>
    <property type="project" value="UniProtKB-KW"/>
</dbReference>
<feature type="domain" description="THD" evidence="6">
    <location>
        <begin position="95"/>
        <end position="230"/>
    </location>
</feature>
<protein>
    <submittedName>
        <fullName evidence="8">Tumor necrosis factor ligand superfamily member 14</fullName>
    </submittedName>
</protein>
<accession>A0A9Y3VNT0</accession>
<evidence type="ECO:0000256" key="3">
    <source>
        <dbReference type="ARBA" id="ARBA00022514"/>
    </source>
</evidence>
<dbReference type="InterPro" id="IPR008983">
    <property type="entry name" value="Tumour_necrosis_fac-like_dom"/>
</dbReference>
<evidence type="ECO:0000256" key="1">
    <source>
        <dbReference type="ARBA" id="ARBA00004370"/>
    </source>
</evidence>
<reference evidence="8" key="1">
    <citation type="submission" date="2025-08" db="UniProtKB">
        <authorList>
            <consortium name="RefSeq"/>
        </authorList>
    </citation>
    <scope>IDENTIFICATION</scope>
</reference>
<dbReference type="Gene3D" id="2.60.120.40">
    <property type="match status" value="1"/>
</dbReference>
<evidence type="ECO:0000313" key="8">
    <source>
        <dbReference type="RefSeq" id="XP_005745426.1"/>
    </source>
</evidence>
<dbReference type="Pfam" id="PF00229">
    <property type="entry name" value="TNF"/>
    <property type="match status" value="1"/>
</dbReference>
<dbReference type="Proteomes" id="UP000695023">
    <property type="component" value="Unplaced"/>
</dbReference>
<dbReference type="GO" id="GO:0016020">
    <property type="term" value="C:membrane"/>
    <property type="evidence" value="ECO:0007669"/>
    <property type="project" value="UniProtKB-SubCell"/>
</dbReference>
<dbReference type="GO" id="GO:0005615">
    <property type="term" value="C:extracellular space"/>
    <property type="evidence" value="ECO:0007669"/>
    <property type="project" value="UniProtKB-KW"/>
</dbReference>
<evidence type="ECO:0000259" key="6">
    <source>
        <dbReference type="PROSITE" id="PS50049"/>
    </source>
</evidence>
<keyword evidence="7" id="KW-1185">Reference proteome</keyword>
<feature type="transmembrane region" description="Helical" evidence="5">
    <location>
        <begin position="37"/>
        <end position="61"/>
    </location>
</feature>
<name>A0A9Y3VNT0_9CICH</name>
<keyword evidence="5" id="KW-0812">Transmembrane</keyword>
<keyword evidence="4 5" id="KW-0472">Membrane</keyword>
<evidence type="ECO:0000256" key="4">
    <source>
        <dbReference type="ARBA" id="ARBA00023136"/>
    </source>
</evidence>
<dbReference type="PANTHER" id="PTHR11471:SF34">
    <property type="entry name" value="TUMOR NECROSIS FACTOR LIGAND SUPERFAMILY MEMBER 14"/>
    <property type="match status" value="1"/>
</dbReference>
<evidence type="ECO:0000256" key="5">
    <source>
        <dbReference type="SAM" id="Phobius"/>
    </source>
</evidence>
<keyword evidence="5" id="KW-1133">Transmembrane helix</keyword>
<dbReference type="RefSeq" id="XP_005745426.1">
    <property type="nucleotide sequence ID" value="XM_005745369.1"/>
</dbReference>
<dbReference type="GO" id="GO:0006955">
    <property type="term" value="P:immune response"/>
    <property type="evidence" value="ECO:0007669"/>
    <property type="project" value="InterPro"/>
</dbReference>
<dbReference type="AlphaFoldDB" id="A0A9Y3VNT0"/>
<sequence length="230" mass="25982">MEKIKYPSVCVVDTHATRPPVPPRLIQVRKKTGVAQILLFMLVSVALCGMVIEACFIYGLYQAEHLQTDSESISKLIGVTTATKQPSYGIPPSKPVAHLTDGQDVAHAKNKMAWSMNAEPLLYEMTYKDRELKIEKEGYYYVYSKVFFSDSNGFQHRISMHTDRYSGNITLLQSRKYPSHSKVSQKTQSNSYLGGVFHLYKDDGIFVDVSDTAKIVRHKPSENVFGAYMI</sequence>
<comment type="similarity">
    <text evidence="2">Belongs to the tumor necrosis factor family.</text>
</comment>
<dbReference type="SMART" id="SM00207">
    <property type="entry name" value="TNF"/>
    <property type="match status" value="1"/>
</dbReference>
<evidence type="ECO:0000256" key="2">
    <source>
        <dbReference type="ARBA" id="ARBA00008670"/>
    </source>
</evidence>
<dbReference type="GeneID" id="102206028"/>
<dbReference type="PROSITE" id="PS50049">
    <property type="entry name" value="THD_2"/>
    <property type="match status" value="1"/>
</dbReference>
<dbReference type="GO" id="GO:0005164">
    <property type="term" value="F:tumor necrosis factor receptor binding"/>
    <property type="evidence" value="ECO:0007669"/>
    <property type="project" value="InterPro"/>
</dbReference>
<dbReference type="SUPFAM" id="SSF49842">
    <property type="entry name" value="TNF-like"/>
    <property type="match status" value="1"/>
</dbReference>
<organism evidence="7 8">
    <name type="scientific">Pundamilia nyererei</name>
    <dbReference type="NCBI Taxonomy" id="303518"/>
    <lineage>
        <taxon>Eukaryota</taxon>
        <taxon>Metazoa</taxon>
        <taxon>Chordata</taxon>
        <taxon>Craniata</taxon>
        <taxon>Vertebrata</taxon>
        <taxon>Euteleostomi</taxon>
        <taxon>Actinopterygii</taxon>
        <taxon>Neopterygii</taxon>
        <taxon>Teleostei</taxon>
        <taxon>Neoteleostei</taxon>
        <taxon>Acanthomorphata</taxon>
        <taxon>Ovalentaria</taxon>
        <taxon>Cichlomorphae</taxon>
        <taxon>Cichliformes</taxon>
        <taxon>Cichlidae</taxon>
        <taxon>African cichlids</taxon>
        <taxon>Pseudocrenilabrinae</taxon>
        <taxon>Haplochromini</taxon>
        <taxon>Pundamilia</taxon>
    </lineage>
</organism>
<dbReference type="InterPro" id="IPR006052">
    <property type="entry name" value="TNF_dom"/>
</dbReference>